<sequence>MCRGLWSSRSCGARSRSRRRPRSPVLRKRRGGSRFRLPDTSSETERPLTRSRPVTRRLGRKRSALRRRASRPRSSSTISVSVRTSYSSSASSPRRRRSRPRNLRPRPRKSYRSRPRRTQRSRRLSRRTRR</sequence>
<feature type="compositionally biased region" description="Basic residues" evidence="1">
    <location>
        <begin position="53"/>
        <end position="71"/>
    </location>
</feature>
<keyword evidence="2" id="KW-1185">Reference proteome</keyword>
<accession>A0A915ALM2</accession>
<evidence type="ECO:0000313" key="3">
    <source>
        <dbReference type="WBParaSite" id="PgR008_g161_t01"/>
    </source>
</evidence>
<evidence type="ECO:0000313" key="2">
    <source>
        <dbReference type="Proteomes" id="UP000887569"/>
    </source>
</evidence>
<feature type="compositionally biased region" description="Basic residues" evidence="1">
    <location>
        <begin position="93"/>
        <end position="130"/>
    </location>
</feature>
<feature type="compositionally biased region" description="Basic residues" evidence="1">
    <location>
        <begin position="15"/>
        <end position="33"/>
    </location>
</feature>
<feature type="region of interest" description="Disordered" evidence="1">
    <location>
        <begin position="1"/>
        <end position="130"/>
    </location>
</feature>
<organism evidence="2 3">
    <name type="scientific">Parascaris univalens</name>
    <name type="common">Nematode worm</name>
    <dbReference type="NCBI Taxonomy" id="6257"/>
    <lineage>
        <taxon>Eukaryota</taxon>
        <taxon>Metazoa</taxon>
        <taxon>Ecdysozoa</taxon>
        <taxon>Nematoda</taxon>
        <taxon>Chromadorea</taxon>
        <taxon>Rhabditida</taxon>
        <taxon>Spirurina</taxon>
        <taxon>Ascaridomorpha</taxon>
        <taxon>Ascaridoidea</taxon>
        <taxon>Ascarididae</taxon>
        <taxon>Parascaris</taxon>
    </lineage>
</organism>
<name>A0A915ALM2_PARUN</name>
<dbReference type="Proteomes" id="UP000887569">
    <property type="component" value="Unplaced"/>
</dbReference>
<reference evidence="3" key="1">
    <citation type="submission" date="2022-11" db="UniProtKB">
        <authorList>
            <consortium name="WormBaseParasite"/>
        </authorList>
    </citation>
    <scope>IDENTIFICATION</scope>
</reference>
<evidence type="ECO:0000256" key="1">
    <source>
        <dbReference type="SAM" id="MobiDB-lite"/>
    </source>
</evidence>
<dbReference type="WBParaSite" id="PgR008_g161_t01">
    <property type="protein sequence ID" value="PgR008_g161_t01"/>
    <property type="gene ID" value="PgR008_g161"/>
</dbReference>
<proteinExistence type="predicted"/>
<protein>
    <submittedName>
        <fullName evidence="3">Uncharacterized protein</fullName>
    </submittedName>
</protein>
<dbReference type="AlphaFoldDB" id="A0A915ALM2"/>
<feature type="compositionally biased region" description="Low complexity" evidence="1">
    <location>
        <begin position="72"/>
        <end position="92"/>
    </location>
</feature>